<keyword evidence="1" id="KW-0812">Transmembrane</keyword>
<evidence type="ECO:0000313" key="3">
    <source>
        <dbReference type="Proteomes" id="UP000721920"/>
    </source>
</evidence>
<feature type="transmembrane region" description="Helical" evidence="1">
    <location>
        <begin position="15"/>
        <end position="34"/>
    </location>
</feature>
<comment type="caution">
    <text evidence="2">The sequence shown here is derived from an EMBL/GenBank/DDBJ whole genome shotgun (WGS) entry which is preliminary data.</text>
</comment>
<gene>
    <name evidence="2" type="ORF">K8U88_04335</name>
</gene>
<dbReference type="EMBL" id="DYXN01000065">
    <property type="protein sequence ID" value="HJE86797.1"/>
    <property type="molecule type" value="Genomic_DNA"/>
</dbReference>
<sequence length="69" mass="7583">MNQQNNPNNRKKGNMNILIMIIVILIVDGLFLGYRALTKKSGSGAANNPVTLNVQVSHPVISQSIHWSL</sequence>
<proteinExistence type="predicted"/>
<accession>A0A921EZ43</accession>
<evidence type="ECO:0000313" key="2">
    <source>
        <dbReference type="EMBL" id="HJE86797.1"/>
    </source>
</evidence>
<organism evidence="2 3">
    <name type="scientific">Levilactobacillus hammesii</name>
    <dbReference type="NCBI Taxonomy" id="267633"/>
    <lineage>
        <taxon>Bacteria</taxon>
        <taxon>Bacillati</taxon>
        <taxon>Bacillota</taxon>
        <taxon>Bacilli</taxon>
        <taxon>Lactobacillales</taxon>
        <taxon>Lactobacillaceae</taxon>
        <taxon>Levilactobacillus</taxon>
    </lineage>
</organism>
<keyword evidence="1" id="KW-0472">Membrane</keyword>
<dbReference type="Proteomes" id="UP000721920">
    <property type="component" value="Unassembled WGS sequence"/>
</dbReference>
<dbReference type="AlphaFoldDB" id="A0A921EZ43"/>
<reference evidence="2" key="2">
    <citation type="submission" date="2021-09" db="EMBL/GenBank/DDBJ databases">
        <authorList>
            <person name="Gilroy R."/>
        </authorList>
    </citation>
    <scope>NUCLEOTIDE SEQUENCE</scope>
    <source>
        <strain evidence="2">CHK173-2145</strain>
    </source>
</reference>
<name>A0A921EZ43_9LACO</name>
<protein>
    <submittedName>
        <fullName evidence="2">Uncharacterized protein</fullName>
    </submittedName>
</protein>
<keyword evidence="1" id="KW-1133">Transmembrane helix</keyword>
<reference evidence="2" key="1">
    <citation type="journal article" date="2021" name="PeerJ">
        <title>Extensive microbial diversity within the chicken gut microbiome revealed by metagenomics and culture.</title>
        <authorList>
            <person name="Gilroy R."/>
            <person name="Ravi A."/>
            <person name="Getino M."/>
            <person name="Pursley I."/>
            <person name="Horton D.L."/>
            <person name="Alikhan N.F."/>
            <person name="Baker D."/>
            <person name="Gharbi K."/>
            <person name="Hall N."/>
            <person name="Watson M."/>
            <person name="Adriaenssens E.M."/>
            <person name="Foster-Nyarko E."/>
            <person name="Jarju S."/>
            <person name="Secka A."/>
            <person name="Antonio M."/>
            <person name="Oren A."/>
            <person name="Chaudhuri R.R."/>
            <person name="La Ragione R."/>
            <person name="Hildebrand F."/>
            <person name="Pallen M.J."/>
        </authorList>
    </citation>
    <scope>NUCLEOTIDE SEQUENCE</scope>
    <source>
        <strain evidence="2">CHK173-2145</strain>
    </source>
</reference>
<evidence type="ECO:0000256" key="1">
    <source>
        <dbReference type="SAM" id="Phobius"/>
    </source>
</evidence>